<dbReference type="GO" id="GO:0060271">
    <property type="term" value="P:cilium assembly"/>
    <property type="evidence" value="ECO:0007669"/>
    <property type="project" value="TreeGrafter"/>
</dbReference>
<dbReference type="OrthoDB" id="10262646at2759"/>
<dbReference type="KEGG" id="dpte:113792931"/>
<evidence type="ECO:0000259" key="2">
    <source>
        <dbReference type="Pfam" id="PF14727"/>
    </source>
</evidence>
<dbReference type="Proteomes" id="UP000515146">
    <property type="component" value="Unplaced"/>
</dbReference>
<dbReference type="GO" id="GO:0016020">
    <property type="term" value="C:membrane"/>
    <property type="evidence" value="ECO:0007669"/>
    <property type="project" value="TreeGrafter"/>
</dbReference>
<keyword evidence="1" id="KW-0175">Coiled coil</keyword>
<dbReference type="Pfam" id="PF23338">
    <property type="entry name" value="PTHB1_hp"/>
    <property type="match status" value="1"/>
</dbReference>
<sequence length="860" mass="100182">MTLFHLREFWSTNLGDDEEFDKLSICVANIDNEPDGFDKIIVGSFNGIVRIFKIILNNNNNDQIKTNEQNLFQISDQLLEVDFKNPILQIASGYLLNSANVQLAILHPNKLCVYSISSTSGVTDHGTSYNILLIYELEFSHKAVNMLIGPLGQTTKGKDIICIQNIESTFEFYENETFSFGYNWNHRQTNNNNGLLKKFPIDFTYIPNRDFIIIVDDLYTIQCYQYRELAMNSTTANNSFNNNNDGQGKISVPEWSYEFGEPIIDLQTVQLDRWYIGILGEKNLCVLRDNGTLFFVKKFDSNPSCFCIFGNDKKDSIIILIGTHMNNMLLYQNDILRWATKIPFIPIAIRRANLNDITGSIVLLSDQGQLTFGYLGTNPSLRIIALPLLQTNTGNNEKIEEELMELKKMINFEHMNSNQNQNQIENERENRLTDGPIDINLIECQKNQQSERLMIMIIELIPSKTIHNIKLLLHQNDFYIIEPEEILIDKLDQRQQFQLRIQFKHENLLSLSTKIKYSIMYTMDNVSRIITKNLFIPFECLVKLISSSSTSASTTTMNGGRKYSIKIMFTKSLSSTTDSKSTQLLSNLFGDLFQTNHSNNFSFCFENYEQIHSTIKIQWSESNVTIIVESNDLGGLYITLQQLFWRILTNKSPETKKIESIQMNFNLIDQLQLAISNRINRKNQMKKIKDEISKFSQHYRVLQKRILVKSKDKTPASLDNFSKLLTLIQKKITKNIDNIIHLEKLINICNYHVWTILNIWRLILEQGRKSNSTDSLEKFSKLIQIYQLSNFNNDWEELFLQSILEIFQMNKDLVKMIQMIEPKQQQQQQQKQKQQQNEQKILLNRMSRFNQILKEKKKNY</sequence>
<feature type="coiled-coil region" evidence="1">
    <location>
        <begin position="389"/>
        <end position="416"/>
    </location>
</feature>
<reference evidence="5" key="1">
    <citation type="submission" date="2025-08" db="UniProtKB">
        <authorList>
            <consortium name="RefSeq"/>
        </authorList>
    </citation>
    <scope>IDENTIFICATION</scope>
    <source>
        <strain evidence="5">Airmid</strain>
    </source>
</reference>
<feature type="domain" description="PTHB1 N-terminal" evidence="2">
    <location>
        <begin position="1"/>
        <end position="379"/>
    </location>
</feature>
<evidence type="ECO:0000313" key="4">
    <source>
        <dbReference type="Proteomes" id="UP000515146"/>
    </source>
</evidence>
<evidence type="ECO:0000256" key="1">
    <source>
        <dbReference type="SAM" id="Coils"/>
    </source>
</evidence>
<gene>
    <name evidence="5" type="primary">LOC113792931</name>
</gene>
<keyword evidence="4" id="KW-1185">Reference proteome</keyword>
<dbReference type="PANTHER" id="PTHR20991:SF0">
    <property type="entry name" value="PROTEIN PTHB1"/>
    <property type="match status" value="1"/>
</dbReference>
<accession>A0A6P6Y095</accession>
<name>A0A6P6Y095_DERPT</name>
<dbReference type="InParanoid" id="A0A6P6Y095"/>
<dbReference type="RefSeq" id="XP_027198695.1">
    <property type="nucleotide sequence ID" value="XM_027342894.1"/>
</dbReference>
<dbReference type="AlphaFoldDB" id="A0A6P6Y095"/>
<feature type="domain" description="PTHB1 hairpin" evidence="3">
    <location>
        <begin position="670"/>
        <end position="744"/>
    </location>
</feature>
<dbReference type="Pfam" id="PF14727">
    <property type="entry name" value="PHTB1_N"/>
    <property type="match status" value="1"/>
</dbReference>
<dbReference type="GO" id="GO:0034464">
    <property type="term" value="C:BBSome"/>
    <property type="evidence" value="ECO:0007669"/>
    <property type="project" value="InterPro"/>
</dbReference>
<dbReference type="InterPro" id="IPR028073">
    <property type="entry name" value="PHTB1_N_dom"/>
</dbReference>
<evidence type="ECO:0000259" key="3">
    <source>
        <dbReference type="Pfam" id="PF23338"/>
    </source>
</evidence>
<dbReference type="OMA" id="ILRWATK"/>
<evidence type="ECO:0000313" key="5">
    <source>
        <dbReference type="RefSeq" id="XP_027198695.1"/>
    </source>
</evidence>
<proteinExistence type="predicted"/>
<dbReference type="CTD" id="27241"/>
<protein>
    <submittedName>
        <fullName evidence="5">Protein PTHB1-like</fullName>
    </submittedName>
</protein>
<dbReference type="InterPro" id="IPR055363">
    <property type="entry name" value="PTHB1_hp_dom"/>
</dbReference>
<dbReference type="InterPro" id="IPR026511">
    <property type="entry name" value="PTHB1"/>
</dbReference>
<organism evidence="4 5">
    <name type="scientific">Dermatophagoides pteronyssinus</name>
    <name type="common">European house dust mite</name>
    <dbReference type="NCBI Taxonomy" id="6956"/>
    <lineage>
        <taxon>Eukaryota</taxon>
        <taxon>Metazoa</taxon>
        <taxon>Ecdysozoa</taxon>
        <taxon>Arthropoda</taxon>
        <taxon>Chelicerata</taxon>
        <taxon>Arachnida</taxon>
        <taxon>Acari</taxon>
        <taxon>Acariformes</taxon>
        <taxon>Sarcoptiformes</taxon>
        <taxon>Astigmata</taxon>
        <taxon>Psoroptidia</taxon>
        <taxon>Analgoidea</taxon>
        <taxon>Pyroglyphidae</taxon>
        <taxon>Dermatophagoidinae</taxon>
        <taxon>Dermatophagoides</taxon>
    </lineage>
</organism>
<dbReference type="PANTHER" id="PTHR20991">
    <property type="entry name" value="PARATHYROID HORMONE-RESPONSIVE B1 GENE"/>
    <property type="match status" value="1"/>
</dbReference>